<evidence type="ECO:0000259" key="1">
    <source>
        <dbReference type="PROSITE" id="PS51186"/>
    </source>
</evidence>
<name>A0A8J3JG22_9ACTN</name>
<evidence type="ECO:0000313" key="2">
    <source>
        <dbReference type="EMBL" id="GIF79837.1"/>
    </source>
</evidence>
<feature type="domain" description="N-acetyltransferase" evidence="1">
    <location>
        <begin position="24"/>
        <end position="176"/>
    </location>
</feature>
<dbReference type="InterPro" id="IPR016181">
    <property type="entry name" value="Acyl_CoA_acyltransferase"/>
</dbReference>
<protein>
    <submittedName>
        <fullName evidence="2">N-acetyltransferase</fullName>
    </submittedName>
</protein>
<dbReference type="PANTHER" id="PTHR43441:SF10">
    <property type="entry name" value="ACETYLTRANSFERASE"/>
    <property type="match status" value="1"/>
</dbReference>
<evidence type="ECO:0000313" key="3">
    <source>
        <dbReference type="Proteomes" id="UP000601223"/>
    </source>
</evidence>
<dbReference type="Proteomes" id="UP000601223">
    <property type="component" value="Unassembled WGS sequence"/>
</dbReference>
<dbReference type="InterPro" id="IPR051908">
    <property type="entry name" value="Ribosomal_N-acetyltransferase"/>
</dbReference>
<proteinExistence type="predicted"/>
<sequence>MFAHLLGDGAELRPIEPWQAEEFLTHMDRARADVDEWIPFATRSTDLDSARATLQRYADMQAADTGRILGIWLDGTLVGGCMLFRFDAEAGNCEVGVWLEPAGQGRGLITRAVRHVLDWVFQVRGMSRAEWHTSPKNERSLAVAARLGFTREGVLREAYPYRGVRHDTVILSMLAREWPRG</sequence>
<dbReference type="InterPro" id="IPR000182">
    <property type="entry name" value="GNAT_dom"/>
</dbReference>
<dbReference type="AlphaFoldDB" id="A0A8J3JG22"/>
<dbReference type="EMBL" id="BONF01000008">
    <property type="protein sequence ID" value="GIF79837.1"/>
    <property type="molecule type" value="Genomic_DNA"/>
</dbReference>
<dbReference type="PROSITE" id="PS51186">
    <property type="entry name" value="GNAT"/>
    <property type="match status" value="1"/>
</dbReference>
<comment type="caution">
    <text evidence="2">The sequence shown here is derived from an EMBL/GenBank/DDBJ whole genome shotgun (WGS) entry which is preliminary data.</text>
</comment>
<gene>
    <name evidence="2" type="ORF">Cba03nite_11860</name>
</gene>
<dbReference type="RefSeq" id="WP_203742833.1">
    <property type="nucleotide sequence ID" value="NZ_BONF01000008.1"/>
</dbReference>
<keyword evidence="3" id="KW-1185">Reference proteome</keyword>
<dbReference type="Pfam" id="PF13302">
    <property type="entry name" value="Acetyltransf_3"/>
    <property type="match status" value="1"/>
</dbReference>
<organism evidence="2 3">
    <name type="scientific">Catellatospora bangladeshensis</name>
    <dbReference type="NCBI Taxonomy" id="310355"/>
    <lineage>
        <taxon>Bacteria</taxon>
        <taxon>Bacillati</taxon>
        <taxon>Actinomycetota</taxon>
        <taxon>Actinomycetes</taxon>
        <taxon>Micromonosporales</taxon>
        <taxon>Micromonosporaceae</taxon>
        <taxon>Catellatospora</taxon>
    </lineage>
</organism>
<reference evidence="2 3" key="1">
    <citation type="submission" date="2021-01" db="EMBL/GenBank/DDBJ databases">
        <title>Whole genome shotgun sequence of Catellatospora bangladeshensis NBRC 107357.</title>
        <authorList>
            <person name="Komaki H."/>
            <person name="Tamura T."/>
        </authorList>
    </citation>
    <scope>NUCLEOTIDE SEQUENCE [LARGE SCALE GENOMIC DNA]</scope>
    <source>
        <strain evidence="2 3">NBRC 107357</strain>
    </source>
</reference>
<dbReference type="GO" id="GO:0005737">
    <property type="term" value="C:cytoplasm"/>
    <property type="evidence" value="ECO:0007669"/>
    <property type="project" value="TreeGrafter"/>
</dbReference>
<dbReference type="Gene3D" id="3.40.630.30">
    <property type="match status" value="1"/>
</dbReference>
<dbReference type="GO" id="GO:0008999">
    <property type="term" value="F:protein-N-terminal-alanine acetyltransferase activity"/>
    <property type="evidence" value="ECO:0007669"/>
    <property type="project" value="TreeGrafter"/>
</dbReference>
<dbReference type="PANTHER" id="PTHR43441">
    <property type="entry name" value="RIBOSOMAL-PROTEIN-SERINE ACETYLTRANSFERASE"/>
    <property type="match status" value="1"/>
</dbReference>
<dbReference type="GO" id="GO:1990189">
    <property type="term" value="F:protein N-terminal-serine acetyltransferase activity"/>
    <property type="evidence" value="ECO:0007669"/>
    <property type="project" value="TreeGrafter"/>
</dbReference>
<dbReference type="FunFam" id="3.40.630.30:FF:000182">
    <property type="entry name" value="Putative acetyltransferase"/>
    <property type="match status" value="1"/>
</dbReference>
<accession>A0A8J3JG22</accession>
<dbReference type="SUPFAM" id="SSF55729">
    <property type="entry name" value="Acyl-CoA N-acyltransferases (Nat)"/>
    <property type="match status" value="1"/>
</dbReference>